<keyword evidence="4 6" id="KW-1133">Transmembrane helix</keyword>
<evidence type="ECO:0000256" key="6">
    <source>
        <dbReference type="SAM" id="Phobius"/>
    </source>
</evidence>
<keyword evidence="8" id="KW-1185">Reference proteome</keyword>
<accession>A0ABY0VC00</accession>
<feature type="transmembrane region" description="Helical" evidence="6">
    <location>
        <begin position="27"/>
        <end position="47"/>
    </location>
</feature>
<reference evidence="7 8" key="1">
    <citation type="submission" date="2016-10" db="EMBL/GenBank/DDBJ databases">
        <authorList>
            <person name="Varghese N."/>
            <person name="Submissions S."/>
        </authorList>
    </citation>
    <scope>NUCLEOTIDE SEQUENCE [LARGE SCALE GENOMIC DNA]</scope>
    <source>
        <strain evidence="7 8">DSM 9169</strain>
    </source>
</reference>
<feature type="transmembrane region" description="Helical" evidence="6">
    <location>
        <begin position="314"/>
        <end position="332"/>
    </location>
</feature>
<dbReference type="CDD" id="cd06579">
    <property type="entry name" value="TM_PBP1_transp_AraH_like"/>
    <property type="match status" value="1"/>
</dbReference>
<gene>
    <name evidence="7" type="ORF">SAMN04489714_1959</name>
</gene>
<keyword evidence="5 6" id="KW-0472">Membrane</keyword>
<dbReference type="Pfam" id="PF02653">
    <property type="entry name" value="BPD_transp_2"/>
    <property type="match status" value="1"/>
</dbReference>
<feature type="transmembrane region" description="Helical" evidence="6">
    <location>
        <begin position="108"/>
        <end position="130"/>
    </location>
</feature>
<sequence>MSTEVETKDQASEKSNSKVVTFLKSSIQQLFAFAALILIYIYFLFAAPNFASIGVFMNVLMAASAIGVMALGATFIIATGGIDLSVGTGMTLTAVSAGLLMGSPESGYLGLPVGIGLLLVLVVGAVIGLVNGFNVAFLGIPPFIATLAMMMAANGLSLILSGKSSIKIPSPFYYNLSNGKLIGSLPNAALIFIILTVIASILLTRTVLGRYALSMGSNIEATRLSGVNVRFWTLMVYIAAGIFTAIGGILYSARFGFAQPAEGLGLELQAIAAVVIGGTSLAGGRATIIGTFIGALLMNTLTTGLQMMGVAKEWQLVVTGLVILLAVFIDNVRRARAQAV</sequence>
<dbReference type="InterPro" id="IPR001851">
    <property type="entry name" value="ABC_transp_permease"/>
</dbReference>
<proteinExistence type="predicted"/>
<dbReference type="Proteomes" id="UP000198976">
    <property type="component" value="Chromosome I"/>
</dbReference>
<evidence type="ECO:0000256" key="3">
    <source>
        <dbReference type="ARBA" id="ARBA00022692"/>
    </source>
</evidence>
<feature type="transmembrane region" description="Helical" evidence="6">
    <location>
        <begin position="231"/>
        <end position="251"/>
    </location>
</feature>
<dbReference type="EMBL" id="LT629792">
    <property type="protein sequence ID" value="SDU06659.1"/>
    <property type="molecule type" value="Genomic_DNA"/>
</dbReference>
<dbReference type="PANTHER" id="PTHR32196">
    <property type="entry name" value="ABC TRANSPORTER PERMEASE PROTEIN YPHD-RELATED-RELATED"/>
    <property type="match status" value="1"/>
</dbReference>
<evidence type="ECO:0000256" key="5">
    <source>
        <dbReference type="ARBA" id="ARBA00023136"/>
    </source>
</evidence>
<dbReference type="RefSeq" id="WP_058237469.1">
    <property type="nucleotide sequence ID" value="NZ_LT629792.1"/>
</dbReference>
<evidence type="ECO:0000256" key="1">
    <source>
        <dbReference type="ARBA" id="ARBA00004651"/>
    </source>
</evidence>
<feature type="transmembrane region" description="Helical" evidence="6">
    <location>
        <begin position="136"/>
        <end position="160"/>
    </location>
</feature>
<keyword evidence="2" id="KW-1003">Cell membrane</keyword>
<keyword evidence="3 6" id="KW-0812">Transmembrane</keyword>
<feature type="transmembrane region" description="Helical" evidence="6">
    <location>
        <begin position="59"/>
        <end position="78"/>
    </location>
</feature>
<dbReference type="PANTHER" id="PTHR32196:SF72">
    <property type="entry name" value="RIBOSE IMPORT PERMEASE PROTEIN RBSC"/>
    <property type="match status" value="1"/>
</dbReference>
<organism evidence="7 8">
    <name type="scientific">Schaalia radingae</name>
    <dbReference type="NCBI Taxonomy" id="131110"/>
    <lineage>
        <taxon>Bacteria</taxon>
        <taxon>Bacillati</taxon>
        <taxon>Actinomycetota</taxon>
        <taxon>Actinomycetes</taxon>
        <taxon>Actinomycetales</taxon>
        <taxon>Actinomycetaceae</taxon>
        <taxon>Schaalia</taxon>
    </lineage>
</organism>
<evidence type="ECO:0000313" key="7">
    <source>
        <dbReference type="EMBL" id="SDU06659.1"/>
    </source>
</evidence>
<evidence type="ECO:0000256" key="2">
    <source>
        <dbReference type="ARBA" id="ARBA00022475"/>
    </source>
</evidence>
<comment type="subcellular location">
    <subcellularLocation>
        <location evidence="1">Cell membrane</location>
        <topology evidence="1">Multi-pass membrane protein</topology>
    </subcellularLocation>
</comment>
<evidence type="ECO:0000313" key="8">
    <source>
        <dbReference type="Proteomes" id="UP000198976"/>
    </source>
</evidence>
<feature type="transmembrane region" description="Helical" evidence="6">
    <location>
        <begin position="181"/>
        <end position="203"/>
    </location>
</feature>
<evidence type="ECO:0000256" key="4">
    <source>
        <dbReference type="ARBA" id="ARBA00022989"/>
    </source>
</evidence>
<protein>
    <submittedName>
        <fullName evidence="7">Monosaccharide ABC transporter membrane protein, CUT2 family</fullName>
    </submittedName>
</protein>
<name>A0ABY0VC00_9ACTO</name>